<evidence type="ECO:0000256" key="4">
    <source>
        <dbReference type="ARBA" id="ARBA00033987"/>
    </source>
</evidence>
<dbReference type="SUPFAM" id="SSF48403">
    <property type="entry name" value="Ankyrin repeat"/>
    <property type="match status" value="3"/>
</dbReference>
<evidence type="ECO:0000259" key="9">
    <source>
        <dbReference type="PROSITE" id="PS51977"/>
    </source>
</evidence>
<accession>A0AAV0TX10</accession>
<dbReference type="Pfam" id="PF05406">
    <property type="entry name" value="WGR"/>
    <property type="match status" value="1"/>
</dbReference>
<evidence type="ECO:0000256" key="3">
    <source>
        <dbReference type="ARBA" id="ARBA00023027"/>
    </source>
</evidence>
<dbReference type="PANTHER" id="PTHR10459:SF60">
    <property type="entry name" value="POLY [ADP-RIBOSE] POLYMERASE 2"/>
    <property type="match status" value="1"/>
</dbReference>
<dbReference type="PANTHER" id="PTHR10459">
    <property type="entry name" value="DNA LIGASE"/>
    <property type="match status" value="1"/>
</dbReference>
<dbReference type="GO" id="GO:0006302">
    <property type="term" value="P:double-strand break repair"/>
    <property type="evidence" value="ECO:0007669"/>
    <property type="project" value="TreeGrafter"/>
</dbReference>
<dbReference type="InterPro" id="IPR050800">
    <property type="entry name" value="ARTD/PARP"/>
</dbReference>
<dbReference type="InterPro" id="IPR002110">
    <property type="entry name" value="Ankyrin_rpt"/>
</dbReference>
<comment type="catalytic activity">
    <reaction evidence="4">
        <text>NAD(+) + (ADP-D-ribosyl)n-acceptor = nicotinamide + (ADP-D-ribosyl)n+1-acceptor + H(+).</text>
        <dbReference type="EC" id="2.4.2.30"/>
    </reaction>
</comment>
<proteinExistence type="predicted"/>
<dbReference type="Proteomes" id="UP001162031">
    <property type="component" value="Unassembled WGS sequence"/>
</dbReference>
<feature type="repeat" description="ANK" evidence="5">
    <location>
        <begin position="1128"/>
        <end position="1166"/>
    </location>
</feature>
<dbReference type="SMART" id="SM00248">
    <property type="entry name" value="ANK"/>
    <property type="match status" value="20"/>
</dbReference>
<feature type="repeat" description="ANK" evidence="5">
    <location>
        <begin position="1089"/>
        <end position="1121"/>
    </location>
</feature>
<gene>
    <name evidence="10" type="ORF">HBR001_LOCUS4430</name>
</gene>
<dbReference type="PROSITE" id="PS51059">
    <property type="entry name" value="PARP_CATALYTIC"/>
    <property type="match status" value="1"/>
</dbReference>
<sequence>MTALAKRKWTEPDWDVAMAAHSFVAVLASRPDQERAGERLPKKTPTNARATKPRHAQTDDDGTLEATKDVATCTFWLAQLQDDVTEDMLAAHDETSVRVTWLQHTAQRRYVVTYDDCVDVASILCQVRLCEPTASTLEMTAKSLLRVQRCLARSRAARAGQPVAAEEDDDDDDERLRPSLSLDSRNRCRAAMRRRTTSSAKRVKIEGRTPRDRGGSLLLPVLRAEVDEAAYEDLEVLGTQPFRSFRGDVASANREVVRAVLTKNLKLLEMLTTSAHVYAELSTFDAPRSADVARTALHYAIDHDDLAAAVLLHRTKTIDAQKLAAAPEVALPSHSTGRHTSQYSAYDRRAVNASRGGKEGNNALLGDCTSDRTPSLDYLWRSPDTSVEMFTLMYPVGDWTKGYDMGAKVCQAARCGNFRLVRKVVETLEKNGGWGFNELHYRVLADCTANNHGGHASLLPPFRAVSALKQASQTRLRPLHLACINPNSKFLAALWVVVGDEFGAVKDDQGYEPIHYAAVCEFAAPMEFLLERRCNSLGRTKTRLTPLMCALEAGREETAIALLKFAVRLRESGGESQEVVGKLVREKGPGEVNATSNGTSKATPLVLAAQEGHIECVRVLLANGARVDSGDKQKKTPLILAVKNGHTRVAAVLINGGANVNAYDSSGNSVAHYAASYGWPSCLQMLCDVGAELWSQNAWGFLPLACAMLKQRRSCAEIILAQISCAAHQASLNFRDREGRTVLFSHCQHSHNLEQLGYLLGKGMNPNIGNSNGHLSTFDTLPKDEAKQKVMAEVETAMHFIARQKQLGEVANSRSKSLDCTDQTTECLMDVLLEKRPELFSSSRSHQVNALVNFVDLCTYKTALHYAVEMGNEPTVRVLLEHQADANLSPVRCANCSEFAVADAVARAKPDTFVSRDTNLSCTGHCGLHTRVEPALYESVKRRHVKCTRLLLKHGARVDCVGRLLHESPLHVALKANDCASASALLSHGASLLTQDISGASPLHLAVAAKHSVPAKKANVSEVAYSTVSIAQLLPAGRPVPAKAAQFSVTLSTDANQPHKQQAPTETSAILIALNNANAHKAVVLGDSKNRSIVHYAARNRDLDLLRELLRTAGESGVRDAVNQRDYLGRTPLHYAVNAAAMSADASFAVERFLLQSGAISSTQDCFGFGVLHFALVKVQLDWQEKHEKMHKLLRDQKDRVGHSFGAEKHEVEKAFLVEHLSVIPDRETDPVETVSNLVAECNLDIMAQDILGRSPLHLSAATGAFVCVSTLLTFLGNASKQKACMAQQDHDGFTPLGQAILHKRQTTIMTLLRSGSTVGGTIRIARQPVIFRDGFASCPLASSFKGESMVKTRSYFHHAVRNGLTGVCHMLLSANFCRRQAIEDSVRCSQFQLANKLLEALVSGSEHGSELLRRPNSRGETLLHSLAKTKQTVFCTLAKKLAWALLGAGVRVDDRDKMGNIAMHYAAKRGNTHLMDFLRHHSVGANTENVKNRAGEIPLVYAFKQKSTSGSSSDDQLFAVLCYFLEHPLLALDINHADDCGVNVISAFLDRFTESLAVAKPVLYFTMLETLLARGADPNQRFHVAHATALEQWNDSCGELYEGSDRLLRSGRKLRETTTLAKGGMGTLPPLIRVALTPDASIRFHALALLLRYGAKLSTCDGKGNTVLMHLVARNLVAETRLVLGLVRSVPDPKDMFALAPVTRMCSLHIPEAIVKEVLGQRNANGLTACHIAVQPLDYGSYENTSSLAMLIRAGGDLHAKDSSGQDAIDYTRSQRSCFISRFLQRTYPEVVSMTQARKIEIATDFAAALPYVDDANAYLAGCKLSGKIKQSHILAKVNANCNVGKESKVCREGEGRGIALDALLTKVDVRSGRFGSNVFYRLQLVHDELQTIFVLFTNWGRIGETGKFQNTPFRDEAEARSEFKKIFRSKTGNTWESRTAGNFVKKPKKYNLIERVNYSAKVDDEVTRSFRADMEDKGRKRPVFVEPSDPDLVGCPSVMTMLAAITDVHNLQLAAESNCGYAGGDLPLAKQEELRLALEKLVRIRGLLEEKEKLMKEIETASCDLSDEGFSKRALLIARHETLIEDVSERSSRYYEIMPCQETTLESSIKAFDQASDVNVEITRMRMLSDIVEIYKMILGAKSAVAVRNPLEYCYHSLQVRLAPLQPNDNERQLINRYFFGGLHMRDRQRYCISNVFEVERRGESERFDDLMKERPDLRATQTHLLWHGTKRTNLLGILSQGLRVAPPEAPHHGYAYGKGLYFANVVEKSLGYCGTPYALPVLNKEGNVGENMTKTHEVHYMLLCEVALGKSTELATAAAWTSFDSMHRGRIDSVKALATHIPDPRYEVVSPKCGAKLHLGRVKEVGRELPYDRAWAKTEPTPVPVAWHERDPKFNSLTQDYLARLVADKSFGTGDTHTVSTTGLDRQNFVQYGYRERAVMIELVSREILEADRDTDAPCSGAWCQATLKVTIRPNSAMPYSYLVRSYRNVLVTSRLAEGYKLVEPTLSKYAELVVYNEAQARIRYVVEVRMT</sequence>
<evidence type="ECO:0000313" key="10">
    <source>
        <dbReference type="EMBL" id="CAI5728881.1"/>
    </source>
</evidence>
<protein>
    <recommendedName>
        <fullName evidence="6">Poly [ADP-ribose] polymerase</fullName>
        <shortName evidence="6">PARP</shortName>
        <ecNumber evidence="6">2.4.2.-</ecNumber>
    </recommendedName>
</protein>
<dbReference type="InterPro" id="IPR036616">
    <property type="entry name" value="Poly(ADP-ribose)pol_reg_dom_sf"/>
</dbReference>
<keyword evidence="1 6" id="KW-0328">Glycosyltransferase</keyword>
<feature type="repeat" description="ANK" evidence="5">
    <location>
        <begin position="859"/>
        <end position="891"/>
    </location>
</feature>
<dbReference type="Pfam" id="PF12796">
    <property type="entry name" value="Ank_2"/>
    <property type="match status" value="2"/>
</dbReference>
<dbReference type="InterPro" id="IPR008893">
    <property type="entry name" value="WGR_domain"/>
</dbReference>
<dbReference type="Pfam" id="PF00644">
    <property type="entry name" value="PARP"/>
    <property type="match status" value="1"/>
</dbReference>
<dbReference type="Gene3D" id="2.20.140.10">
    <property type="entry name" value="WGR domain"/>
    <property type="match status" value="1"/>
</dbReference>
<feature type="repeat" description="ANK" evidence="5">
    <location>
        <begin position="633"/>
        <end position="665"/>
    </location>
</feature>
<dbReference type="CDD" id="cd07997">
    <property type="entry name" value="WGR_PARP"/>
    <property type="match status" value="1"/>
</dbReference>
<dbReference type="EC" id="2.4.2.-" evidence="6"/>
<dbReference type="PROSITE" id="PS50297">
    <property type="entry name" value="ANK_REP_REGION"/>
    <property type="match status" value="3"/>
</dbReference>
<dbReference type="GO" id="GO:0070212">
    <property type="term" value="P:protein poly-ADP-ribosylation"/>
    <property type="evidence" value="ECO:0007669"/>
    <property type="project" value="TreeGrafter"/>
</dbReference>
<feature type="region of interest" description="Disordered" evidence="7">
    <location>
        <begin position="32"/>
        <end position="63"/>
    </location>
</feature>
<dbReference type="GO" id="GO:0005730">
    <property type="term" value="C:nucleolus"/>
    <property type="evidence" value="ECO:0007669"/>
    <property type="project" value="TreeGrafter"/>
</dbReference>
<feature type="domain" description="WGR" evidence="9">
    <location>
        <begin position="1848"/>
        <end position="1952"/>
    </location>
</feature>
<feature type="region of interest" description="Disordered" evidence="7">
    <location>
        <begin position="158"/>
        <end position="179"/>
    </location>
</feature>
<evidence type="ECO:0000256" key="6">
    <source>
        <dbReference type="RuleBase" id="RU362114"/>
    </source>
</evidence>
<evidence type="ECO:0000259" key="8">
    <source>
        <dbReference type="PROSITE" id="PS51059"/>
    </source>
</evidence>
<dbReference type="PROSITE" id="PS50088">
    <property type="entry name" value="ANK_REPEAT"/>
    <property type="match status" value="6"/>
</dbReference>
<dbReference type="EMBL" id="CANTFL010000953">
    <property type="protein sequence ID" value="CAI5728881.1"/>
    <property type="molecule type" value="Genomic_DNA"/>
</dbReference>
<keyword evidence="2 6" id="KW-0808">Transferase</keyword>
<organism evidence="10 11">
    <name type="scientific">Hyaloperonospora brassicae</name>
    <name type="common">Brassica downy mildew</name>
    <name type="synonym">Peronospora brassicae</name>
    <dbReference type="NCBI Taxonomy" id="162125"/>
    <lineage>
        <taxon>Eukaryota</taxon>
        <taxon>Sar</taxon>
        <taxon>Stramenopiles</taxon>
        <taxon>Oomycota</taxon>
        <taxon>Peronosporomycetes</taxon>
        <taxon>Peronosporales</taxon>
        <taxon>Peronosporaceae</taxon>
        <taxon>Hyaloperonospora</taxon>
    </lineage>
</organism>
<dbReference type="SUPFAM" id="SSF142921">
    <property type="entry name" value="WGR domain-like"/>
    <property type="match status" value="1"/>
</dbReference>
<keyword evidence="5" id="KW-0040">ANK repeat</keyword>
<dbReference type="GO" id="GO:1990404">
    <property type="term" value="F:NAD+-protein mono-ADP-ribosyltransferase activity"/>
    <property type="evidence" value="ECO:0007669"/>
    <property type="project" value="TreeGrafter"/>
</dbReference>
<dbReference type="SMART" id="SM00773">
    <property type="entry name" value="WGR"/>
    <property type="match status" value="1"/>
</dbReference>
<dbReference type="InterPro" id="IPR036930">
    <property type="entry name" value="WGR_dom_sf"/>
</dbReference>
<keyword evidence="3 6" id="KW-0520">NAD</keyword>
<feature type="domain" description="PARP catalytic" evidence="8">
    <location>
        <begin position="2151"/>
        <end position="2379"/>
    </location>
</feature>
<dbReference type="InterPro" id="IPR012317">
    <property type="entry name" value="Poly(ADP-ribose)pol_cat_dom"/>
</dbReference>
<dbReference type="Gene3D" id="1.25.40.20">
    <property type="entry name" value="Ankyrin repeat-containing domain"/>
    <property type="match status" value="7"/>
</dbReference>
<evidence type="ECO:0000256" key="5">
    <source>
        <dbReference type="PROSITE-ProRule" id="PRU00023"/>
    </source>
</evidence>
<comment type="caution">
    <text evidence="10">The sequence shown here is derived from an EMBL/GenBank/DDBJ whole genome shotgun (WGS) entry which is preliminary data.</text>
</comment>
<dbReference type="InterPro" id="IPR036770">
    <property type="entry name" value="Ankyrin_rpt-contain_sf"/>
</dbReference>
<evidence type="ECO:0000313" key="11">
    <source>
        <dbReference type="Proteomes" id="UP001162031"/>
    </source>
</evidence>
<dbReference type="Pfam" id="PF00023">
    <property type="entry name" value="Ank"/>
    <property type="match status" value="1"/>
</dbReference>
<feature type="repeat" description="ANK" evidence="5">
    <location>
        <begin position="965"/>
        <end position="997"/>
    </location>
</feature>
<dbReference type="Gene3D" id="1.20.142.10">
    <property type="entry name" value="Poly(ADP-ribose) polymerase, regulatory domain"/>
    <property type="match status" value="1"/>
</dbReference>
<dbReference type="SUPFAM" id="SSF56399">
    <property type="entry name" value="ADP-ribosylation"/>
    <property type="match status" value="1"/>
</dbReference>
<feature type="compositionally biased region" description="Basic and acidic residues" evidence="7">
    <location>
        <begin position="32"/>
        <end position="41"/>
    </location>
</feature>
<evidence type="ECO:0000256" key="7">
    <source>
        <dbReference type="SAM" id="MobiDB-lite"/>
    </source>
</evidence>
<keyword evidence="11" id="KW-1185">Reference proteome</keyword>
<dbReference type="Gene3D" id="3.90.228.10">
    <property type="match status" value="1"/>
</dbReference>
<name>A0AAV0TX10_HYABA</name>
<reference evidence="10" key="1">
    <citation type="submission" date="2022-12" db="EMBL/GenBank/DDBJ databases">
        <authorList>
            <person name="Webb A."/>
        </authorList>
    </citation>
    <scope>NUCLEOTIDE SEQUENCE</scope>
    <source>
        <strain evidence="10">Hp1</strain>
    </source>
</reference>
<dbReference type="PROSITE" id="PS51977">
    <property type="entry name" value="WGR"/>
    <property type="match status" value="1"/>
</dbReference>
<evidence type="ECO:0000256" key="1">
    <source>
        <dbReference type="ARBA" id="ARBA00022676"/>
    </source>
</evidence>
<evidence type="ECO:0000256" key="2">
    <source>
        <dbReference type="ARBA" id="ARBA00022679"/>
    </source>
</evidence>
<feature type="repeat" description="ANK" evidence="5">
    <location>
        <begin position="600"/>
        <end position="632"/>
    </location>
</feature>
<dbReference type="GO" id="GO:0003950">
    <property type="term" value="F:NAD+ poly-ADP-ribosyltransferase activity"/>
    <property type="evidence" value="ECO:0007669"/>
    <property type="project" value="UniProtKB-UniRule"/>
</dbReference>